<dbReference type="InterPro" id="IPR000843">
    <property type="entry name" value="HTH_LacI"/>
</dbReference>
<name>A0A3E0I8E7_9PSEU</name>
<dbReference type="Gene3D" id="3.40.50.2300">
    <property type="match status" value="2"/>
</dbReference>
<evidence type="ECO:0000256" key="1">
    <source>
        <dbReference type="ARBA" id="ARBA00023015"/>
    </source>
</evidence>
<dbReference type="InterPro" id="IPR010982">
    <property type="entry name" value="Lambda_DNA-bd_dom_sf"/>
</dbReference>
<dbReference type="Gene3D" id="1.10.260.40">
    <property type="entry name" value="lambda repressor-like DNA-binding domains"/>
    <property type="match status" value="1"/>
</dbReference>
<evidence type="ECO:0000256" key="2">
    <source>
        <dbReference type="ARBA" id="ARBA00023125"/>
    </source>
</evidence>
<feature type="domain" description="HTH lacI-type" evidence="4">
    <location>
        <begin position="12"/>
        <end position="66"/>
    </location>
</feature>
<keyword evidence="1" id="KW-0805">Transcription regulation</keyword>
<dbReference type="EMBL" id="QUNO01000001">
    <property type="protein sequence ID" value="REH55024.1"/>
    <property type="molecule type" value="Genomic_DNA"/>
</dbReference>
<dbReference type="SUPFAM" id="SSF53822">
    <property type="entry name" value="Periplasmic binding protein-like I"/>
    <property type="match status" value="1"/>
</dbReference>
<dbReference type="CDD" id="cd01392">
    <property type="entry name" value="HTH_LacI"/>
    <property type="match status" value="1"/>
</dbReference>
<keyword evidence="6" id="KW-1185">Reference proteome</keyword>
<evidence type="ECO:0000256" key="3">
    <source>
        <dbReference type="ARBA" id="ARBA00023163"/>
    </source>
</evidence>
<comment type="caution">
    <text evidence="5">The sequence shown here is derived from an EMBL/GenBank/DDBJ whole genome shotgun (WGS) entry which is preliminary data.</text>
</comment>
<proteinExistence type="predicted"/>
<organism evidence="5 6">
    <name type="scientific">Kutzneria buriramensis</name>
    <dbReference type="NCBI Taxonomy" id="1045776"/>
    <lineage>
        <taxon>Bacteria</taxon>
        <taxon>Bacillati</taxon>
        <taxon>Actinomycetota</taxon>
        <taxon>Actinomycetes</taxon>
        <taxon>Pseudonocardiales</taxon>
        <taxon>Pseudonocardiaceae</taxon>
        <taxon>Kutzneria</taxon>
    </lineage>
</organism>
<dbReference type="PROSITE" id="PS50932">
    <property type="entry name" value="HTH_LACI_2"/>
    <property type="match status" value="1"/>
</dbReference>
<dbReference type="Pfam" id="PF13377">
    <property type="entry name" value="Peripla_BP_3"/>
    <property type="match status" value="1"/>
</dbReference>
<gene>
    <name evidence="5" type="ORF">BCF44_10140</name>
</gene>
<protein>
    <submittedName>
        <fullName evidence="5">LacI family transcriptional regulator</fullName>
    </submittedName>
</protein>
<evidence type="ECO:0000313" key="6">
    <source>
        <dbReference type="Proteomes" id="UP000256269"/>
    </source>
</evidence>
<dbReference type="Pfam" id="PF00356">
    <property type="entry name" value="LacI"/>
    <property type="match status" value="1"/>
</dbReference>
<dbReference type="Proteomes" id="UP000256269">
    <property type="component" value="Unassembled WGS sequence"/>
</dbReference>
<sequence length="344" mass="37388">MLSESAQPKDRPTMRDVAALAGVGIKTVSRVVNGVSTVAPELVERVRSAADKLGYRPNLTAANLRRSGGRTNTIGLLLEDIGNPFSSAVFRAVEDYARDRSVLVLAASLDENPQRERELTRKLIDRRVDGLIIMPAAQDYRYVLSEQQAGMSFVFVDRLPTPLLADAIVSDNRGGARTAVEHLLRTRRRRVAYFGDDMAIPTAAERFAGFTDALAAAGLVPDDRMVRHGLRTAEQARRAANDLLAGDPPEAIFTSQNLVTVGVVEALHERDLQHDVAIVGFDDIPFAAVLQPGITVMAQDPAAVGRKAVSRLFDRMNGDQSPPAVHTVLTRLIVRGSGELRLPE</sequence>
<dbReference type="PANTHER" id="PTHR30146:SF109">
    <property type="entry name" value="HTH-TYPE TRANSCRIPTIONAL REGULATOR GALS"/>
    <property type="match status" value="1"/>
</dbReference>
<dbReference type="SMART" id="SM00354">
    <property type="entry name" value="HTH_LACI"/>
    <property type="match status" value="1"/>
</dbReference>
<dbReference type="SUPFAM" id="SSF47413">
    <property type="entry name" value="lambda repressor-like DNA-binding domains"/>
    <property type="match status" value="1"/>
</dbReference>
<keyword evidence="3" id="KW-0804">Transcription</keyword>
<dbReference type="AlphaFoldDB" id="A0A3E0I8E7"/>
<accession>A0A3E0I8E7</accession>
<dbReference type="InterPro" id="IPR046335">
    <property type="entry name" value="LacI/GalR-like_sensor"/>
</dbReference>
<keyword evidence="2" id="KW-0238">DNA-binding</keyword>
<dbReference type="GO" id="GO:0003700">
    <property type="term" value="F:DNA-binding transcription factor activity"/>
    <property type="evidence" value="ECO:0007669"/>
    <property type="project" value="TreeGrafter"/>
</dbReference>
<dbReference type="GO" id="GO:0000976">
    <property type="term" value="F:transcription cis-regulatory region binding"/>
    <property type="evidence" value="ECO:0007669"/>
    <property type="project" value="TreeGrafter"/>
</dbReference>
<evidence type="ECO:0000313" key="5">
    <source>
        <dbReference type="EMBL" id="REH55024.1"/>
    </source>
</evidence>
<reference evidence="5 6" key="1">
    <citation type="submission" date="2018-08" db="EMBL/GenBank/DDBJ databases">
        <title>Genomic Encyclopedia of Archaeal and Bacterial Type Strains, Phase II (KMG-II): from individual species to whole genera.</title>
        <authorList>
            <person name="Goeker M."/>
        </authorList>
    </citation>
    <scope>NUCLEOTIDE SEQUENCE [LARGE SCALE GENOMIC DNA]</scope>
    <source>
        <strain evidence="5 6">DSM 45791</strain>
    </source>
</reference>
<dbReference type="InterPro" id="IPR028082">
    <property type="entry name" value="Peripla_BP_I"/>
</dbReference>
<dbReference type="PROSITE" id="PS00356">
    <property type="entry name" value="HTH_LACI_1"/>
    <property type="match status" value="1"/>
</dbReference>
<dbReference type="CDD" id="cd06267">
    <property type="entry name" value="PBP1_LacI_sugar_binding-like"/>
    <property type="match status" value="1"/>
</dbReference>
<dbReference type="PANTHER" id="PTHR30146">
    <property type="entry name" value="LACI-RELATED TRANSCRIPTIONAL REPRESSOR"/>
    <property type="match status" value="1"/>
</dbReference>
<evidence type="ECO:0000259" key="4">
    <source>
        <dbReference type="PROSITE" id="PS50932"/>
    </source>
</evidence>